<dbReference type="AlphaFoldDB" id="A0A1H0X273"/>
<dbReference type="STRING" id="405564.SAMN04487905_12313"/>
<evidence type="ECO:0000313" key="2">
    <source>
        <dbReference type="EMBL" id="SDP97053.1"/>
    </source>
</evidence>
<name>A0A1H0X273_9ACTN</name>
<keyword evidence="1" id="KW-0812">Transmembrane</keyword>
<sequence>MSGGVAPALTAVKHPGCESHRRMSEDWVTMTAWFVIVVPLVIMFFTLFMERVEARLRHVAVQENEVEELLENARPDEVRALFRQGIGRALELFQLRRVGRAGRLRTRRSRDRS</sequence>
<keyword evidence="1" id="KW-0472">Membrane</keyword>
<reference evidence="3" key="1">
    <citation type="submission" date="2016-10" db="EMBL/GenBank/DDBJ databases">
        <authorList>
            <person name="Varghese N."/>
            <person name="Submissions S."/>
        </authorList>
    </citation>
    <scope>NUCLEOTIDE SEQUENCE [LARGE SCALE GENOMIC DNA]</scope>
    <source>
        <strain evidence="3">DSM 46732</strain>
    </source>
</reference>
<feature type="transmembrane region" description="Helical" evidence="1">
    <location>
        <begin position="30"/>
        <end position="48"/>
    </location>
</feature>
<keyword evidence="3" id="KW-1185">Reference proteome</keyword>
<evidence type="ECO:0000313" key="3">
    <source>
        <dbReference type="Proteomes" id="UP000199497"/>
    </source>
</evidence>
<organism evidence="2 3">
    <name type="scientific">Actinopolyspora xinjiangensis</name>
    <dbReference type="NCBI Taxonomy" id="405564"/>
    <lineage>
        <taxon>Bacteria</taxon>
        <taxon>Bacillati</taxon>
        <taxon>Actinomycetota</taxon>
        <taxon>Actinomycetes</taxon>
        <taxon>Actinopolysporales</taxon>
        <taxon>Actinopolysporaceae</taxon>
        <taxon>Actinopolyspora</taxon>
    </lineage>
</organism>
<evidence type="ECO:0000256" key="1">
    <source>
        <dbReference type="SAM" id="Phobius"/>
    </source>
</evidence>
<dbReference type="EMBL" id="FNJR01000023">
    <property type="protein sequence ID" value="SDP97053.1"/>
    <property type="molecule type" value="Genomic_DNA"/>
</dbReference>
<dbReference type="Proteomes" id="UP000199497">
    <property type="component" value="Unassembled WGS sequence"/>
</dbReference>
<protein>
    <submittedName>
        <fullName evidence="2">Uncharacterized protein</fullName>
    </submittedName>
</protein>
<keyword evidence="1" id="KW-1133">Transmembrane helix</keyword>
<gene>
    <name evidence="2" type="ORF">SAMN04487905_12313</name>
</gene>
<accession>A0A1H0X273</accession>
<proteinExistence type="predicted"/>